<dbReference type="Proteomes" id="UP000521943">
    <property type="component" value="Unassembled WGS sequence"/>
</dbReference>
<dbReference type="EMBL" id="JACGCI010000016">
    <property type="protein sequence ID" value="KAF6759221.1"/>
    <property type="molecule type" value="Genomic_DNA"/>
</dbReference>
<feature type="compositionally biased region" description="Polar residues" evidence="1">
    <location>
        <begin position="394"/>
        <end position="406"/>
    </location>
</feature>
<dbReference type="AlphaFoldDB" id="A0A8H6I5M5"/>
<organism evidence="2 3">
    <name type="scientific">Ephemerocybe angulata</name>
    <dbReference type="NCBI Taxonomy" id="980116"/>
    <lineage>
        <taxon>Eukaryota</taxon>
        <taxon>Fungi</taxon>
        <taxon>Dikarya</taxon>
        <taxon>Basidiomycota</taxon>
        <taxon>Agaricomycotina</taxon>
        <taxon>Agaricomycetes</taxon>
        <taxon>Agaricomycetidae</taxon>
        <taxon>Agaricales</taxon>
        <taxon>Agaricineae</taxon>
        <taxon>Psathyrellaceae</taxon>
        <taxon>Ephemerocybe</taxon>
    </lineage>
</organism>
<sequence length="517" mass="57614">MAKSTDANAVSHARHYRVRFMRVTYIQELGKAGSMTPVSPKYGSPRDPSTVIYIPIIRGNYSTTPLGISHPRTTKIFDASLHSGTLLLLLPFIQCLRFKESRSILPFPHLSPPPLIVKLSKLDDDDGLSSTLGRAHCRQQRAPHASHDNDDGLYSAKLAVEHDELECGQHLTVRERQFKHSMANAFDSPTPSHRPEKYHGNSQYISTIFPDEVVWRNHNIILTIFRTENTHHPCSVMLTMPLFRYSGCDDGLQRLAQPFRRLQPPGKSQLKRATVELDYGKRWPSTPDVVQQHRIVSASPPASHIAYAPHQNSSPGPLVTARALAHELRRRSQNHQLSPPGPLVTAQARTRATPVLRPSFVAPAWMAEIVHTTSEPTPVARRIARTHPEHQQAALESSASKPSLSVPQDRRFDTPAASGRLEMLWRARDGSGTICTSRRSHGKKSAPWTRVCELADVPEFPNSQSWWWDGSAATTKASLIRRTQDPALALGPARARSRRVAGAWLVGSSRLWEGKVA</sequence>
<name>A0A8H6I5M5_9AGAR</name>
<reference evidence="2 3" key="1">
    <citation type="submission" date="2020-07" db="EMBL/GenBank/DDBJ databases">
        <title>Comparative genomics of pyrophilous fungi reveals a link between fire events and developmental genes.</title>
        <authorList>
            <consortium name="DOE Joint Genome Institute"/>
            <person name="Steindorff A.S."/>
            <person name="Carver A."/>
            <person name="Calhoun S."/>
            <person name="Stillman K."/>
            <person name="Liu H."/>
            <person name="Lipzen A."/>
            <person name="Pangilinan J."/>
            <person name="Labutti K."/>
            <person name="Bruns T.D."/>
            <person name="Grigoriev I.V."/>
        </authorList>
    </citation>
    <scope>NUCLEOTIDE SEQUENCE [LARGE SCALE GENOMIC DNA]</scope>
    <source>
        <strain evidence="2 3">CBS 144469</strain>
    </source>
</reference>
<evidence type="ECO:0000256" key="1">
    <source>
        <dbReference type="SAM" id="MobiDB-lite"/>
    </source>
</evidence>
<accession>A0A8H6I5M5</accession>
<feature type="region of interest" description="Disordered" evidence="1">
    <location>
        <begin position="386"/>
        <end position="412"/>
    </location>
</feature>
<comment type="caution">
    <text evidence="2">The sequence shown here is derived from an EMBL/GenBank/DDBJ whole genome shotgun (WGS) entry which is preliminary data.</text>
</comment>
<protein>
    <submittedName>
        <fullName evidence="2">Uncharacterized protein</fullName>
    </submittedName>
</protein>
<evidence type="ECO:0000313" key="3">
    <source>
        <dbReference type="Proteomes" id="UP000521943"/>
    </source>
</evidence>
<proteinExistence type="predicted"/>
<gene>
    <name evidence="2" type="ORF">DFP72DRAFT_844488</name>
</gene>
<keyword evidence="3" id="KW-1185">Reference proteome</keyword>
<evidence type="ECO:0000313" key="2">
    <source>
        <dbReference type="EMBL" id="KAF6759221.1"/>
    </source>
</evidence>